<evidence type="ECO:0000313" key="3">
    <source>
        <dbReference type="Proteomes" id="UP000501387"/>
    </source>
</evidence>
<dbReference type="AlphaFoldDB" id="A0A6G8FGM2"/>
<dbReference type="Gene3D" id="1.10.10.2840">
    <property type="entry name" value="PucR C-terminal helix-turn-helix domain"/>
    <property type="match status" value="1"/>
</dbReference>
<sequence>MLPTLRTWLRNDAQPSRTCEELFIHRNSLSYRLRRIEELLGISLDTLDGRATCLMALRLVELEPY</sequence>
<proteinExistence type="predicted"/>
<dbReference type="InterPro" id="IPR042070">
    <property type="entry name" value="PucR_C-HTH_sf"/>
</dbReference>
<dbReference type="EMBL" id="CP049934">
    <property type="protein sequence ID" value="QIM15497.1"/>
    <property type="molecule type" value="Genomic_DNA"/>
</dbReference>
<reference evidence="2 3" key="1">
    <citation type="submission" date="2020-03" db="EMBL/GenBank/DDBJ databases">
        <title>Leucobacter sp. nov., isolated from beetles.</title>
        <authorList>
            <person name="Hyun D.-W."/>
            <person name="Bae J.-W."/>
        </authorList>
    </citation>
    <scope>NUCLEOTIDE SEQUENCE [LARGE SCALE GENOMIC DNA]</scope>
    <source>
        <strain evidence="2 3">HDW9B</strain>
    </source>
</reference>
<dbReference type="Pfam" id="PF13556">
    <property type="entry name" value="HTH_30"/>
    <property type="match status" value="1"/>
</dbReference>
<dbReference type="RefSeq" id="WP_166321641.1">
    <property type="nucleotide sequence ID" value="NZ_CP049934.1"/>
</dbReference>
<gene>
    <name evidence="2" type="ORF">G7067_02255</name>
</gene>
<evidence type="ECO:0000313" key="2">
    <source>
        <dbReference type="EMBL" id="QIM15497.1"/>
    </source>
</evidence>
<feature type="domain" description="PucR C-terminal helix-turn-helix" evidence="1">
    <location>
        <begin position="2"/>
        <end position="59"/>
    </location>
</feature>
<protein>
    <submittedName>
        <fullName evidence="2">PucR family transcriptional regulator</fullName>
    </submittedName>
</protein>
<dbReference type="KEGG" id="lins:G7067_02255"/>
<evidence type="ECO:0000259" key="1">
    <source>
        <dbReference type="Pfam" id="PF13556"/>
    </source>
</evidence>
<dbReference type="Proteomes" id="UP000501387">
    <property type="component" value="Chromosome"/>
</dbReference>
<dbReference type="PANTHER" id="PTHR33744">
    <property type="entry name" value="CARBOHYDRATE DIACID REGULATOR"/>
    <property type="match status" value="1"/>
</dbReference>
<dbReference type="InterPro" id="IPR051448">
    <property type="entry name" value="CdaR-like_regulators"/>
</dbReference>
<dbReference type="InterPro" id="IPR025736">
    <property type="entry name" value="PucR_C-HTH_dom"/>
</dbReference>
<name>A0A6G8FGM2_9MICO</name>
<keyword evidence="3" id="KW-1185">Reference proteome</keyword>
<organism evidence="2 3">
    <name type="scientific">Leucobacter insecticola</name>
    <dbReference type="NCBI Taxonomy" id="2714934"/>
    <lineage>
        <taxon>Bacteria</taxon>
        <taxon>Bacillati</taxon>
        <taxon>Actinomycetota</taxon>
        <taxon>Actinomycetes</taxon>
        <taxon>Micrococcales</taxon>
        <taxon>Microbacteriaceae</taxon>
        <taxon>Leucobacter</taxon>
    </lineage>
</organism>
<accession>A0A6G8FGM2</accession>